<organism evidence="1 2">
    <name type="scientific">Mytilus edulis</name>
    <name type="common">Blue mussel</name>
    <dbReference type="NCBI Taxonomy" id="6550"/>
    <lineage>
        <taxon>Eukaryota</taxon>
        <taxon>Metazoa</taxon>
        <taxon>Spiralia</taxon>
        <taxon>Lophotrochozoa</taxon>
        <taxon>Mollusca</taxon>
        <taxon>Bivalvia</taxon>
        <taxon>Autobranchia</taxon>
        <taxon>Pteriomorphia</taxon>
        <taxon>Mytilida</taxon>
        <taxon>Mytiloidea</taxon>
        <taxon>Mytilidae</taxon>
        <taxon>Mytilinae</taxon>
        <taxon>Mytilus</taxon>
    </lineage>
</organism>
<evidence type="ECO:0000313" key="2">
    <source>
        <dbReference type="Proteomes" id="UP000683360"/>
    </source>
</evidence>
<name>A0A8S3R8K7_MYTED</name>
<dbReference type="GO" id="GO:0008061">
    <property type="term" value="F:chitin binding"/>
    <property type="evidence" value="ECO:0007669"/>
    <property type="project" value="InterPro"/>
</dbReference>
<protein>
    <submittedName>
        <fullName evidence="1">Uncharacterized protein</fullName>
    </submittedName>
</protein>
<accession>A0A8S3R8K7</accession>
<dbReference type="OrthoDB" id="6162532at2759"/>
<dbReference type="AlphaFoldDB" id="A0A8S3R8K7"/>
<sequence length="189" mass="21491">MKSGDLEFRKLDVTIERSEDNITSCEIHRKIEFGIVFTSDMEKAIIRCKVINTYFPDTTAFYSNNDTVSLIPGDACKDNTVYKSIRVHPTNCHYYIECQLKEPYGHACHQNLCFGIYSVDTCNYCNLVTCPKTKRPKMSGYASYDEALDPKYGDPYQVSLVVADENSLKGYGKIVTDFEKEEVEITPGL</sequence>
<proteinExistence type="predicted"/>
<reference evidence="1" key="1">
    <citation type="submission" date="2021-03" db="EMBL/GenBank/DDBJ databases">
        <authorList>
            <person name="Bekaert M."/>
        </authorList>
    </citation>
    <scope>NUCLEOTIDE SEQUENCE</scope>
</reference>
<dbReference type="InterPro" id="IPR036508">
    <property type="entry name" value="Chitin-bd_dom_sf"/>
</dbReference>
<keyword evidence="2" id="KW-1185">Reference proteome</keyword>
<dbReference type="Proteomes" id="UP000683360">
    <property type="component" value="Unassembled WGS sequence"/>
</dbReference>
<comment type="caution">
    <text evidence="1">The sequence shown here is derived from an EMBL/GenBank/DDBJ whole genome shotgun (WGS) entry which is preliminary data.</text>
</comment>
<dbReference type="SUPFAM" id="SSF57625">
    <property type="entry name" value="Invertebrate chitin-binding proteins"/>
    <property type="match status" value="1"/>
</dbReference>
<dbReference type="EMBL" id="CAJPWZ010000913">
    <property type="protein sequence ID" value="CAG2203165.1"/>
    <property type="molecule type" value="Genomic_DNA"/>
</dbReference>
<gene>
    <name evidence="1" type="ORF">MEDL_17682</name>
</gene>
<evidence type="ECO:0000313" key="1">
    <source>
        <dbReference type="EMBL" id="CAG2203165.1"/>
    </source>
</evidence>